<name>A0A3B0VXE0_9ZZZZ</name>
<sequence>MNLIITEVKKTVLLTCKKIGFMEEVTELQDLEMQHITVDKEVKEYEKSILKNRLADPSIDDHSFMIIGWREHLANEIKKLKREKAKKKNINKLVKSAISIQKTSAQDADALGFMARSFVLATMPHSKPKTNEFERINGDYKLNMWSPPSVGLPYGAAPRLFLAYITKQIKQTKSRDISLGDNLNQFMKELGLIPTGGRFGTITNLKAQIRKTLECSFRISNDSSQLKEGVRLDIADKYSLWWNQKDPRQRSIFPSTIRISEGFYNDVMENAIPLDMRVLKELKGSAFTLDIYMFLTHRLAYLKHETVIPYEVLFEVFGSNYKELKTFKFKFKKALQKQTLYTVLDKLLRACPQTRTTYMALELKKC</sequence>
<organism evidence="2">
    <name type="scientific">hydrothermal vent metagenome</name>
    <dbReference type="NCBI Taxonomy" id="652676"/>
    <lineage>
        <taxon>unclassified sequences</taxon>
        <taxon>metagenomes</taxon>
        <taxon>ecological metagenomes</taxon>
    </lineage>
</organism>
<dbReference type="EMBL" id="UOEW01000154">
    <property type="protein sequence ID" value="VAW36916.1"/>
    <property type="molecule type" value="Genomic_DNA"/>
</dbReference>
<dbReference type="Pfam" id="PF04796">
    <property type="entry name" value="RepA_C"/>
    <property type="match status" value="1"/>
</dbReference>
<evidence type="ECO:0000256" key="1">
    <source>
        <dbReference type="SAM" id="Coils"/>
    </source>
</evidence>
<accession>A0A3B0VXE0</accession>
<evidence type="ECO:0000313" key="2">
    <source>
        <dbReference type="EMBL" id="VAW36916.1"/>
    </source>
</evidence>
<proteinExistence type="predicted"/>
<keyword evidence="1" id="KW-0175">Coiled coil</keyword>
<protein>
    <submittedName>
        <fullName evidence="2">Uncharacterized protein</fullName>
    </submittedName>
</protein>
<dbReference type="AlphaFoldDB" id="A0A3B0VXE0"/>
<gene>
    <name evidence="2" type="ORF">MNBD_GAMMA01-2161</name>
</gene>
<dbReference type="InterPro" id="IPR006881">
    <property type="entry name" value="RepA_C"/>
</dbReference>
<feature type="coiled-coil region" evidence="1">
    <location>
        <begin position="28"/>
        <end position="93"/>
    </location>
</feature>
<reference evidence="2" key="1">
    <citation type="submission" date="2018-06" db="EMBL/GenBank/DDBJ databases">
        <authorList>
            <person name="Zhirakovskaya E."/>
        </authorList>
    </citation>
    <scope>NUCLEOTIDE SEQUENCE</scope>
</reference>